<dbReference type="AlphaFoldDB" id="A0A2G6E4Y0"/>
<feature type="transmembrane region" description="Helical" evidence="1">
    <location>
        <begin position="76"/>
        <end position="93"/>
    </location>
</feature>
<sequence length="99" mass="9841">MVSDAQTPACERQIGDLAVGATVSYDCSTGPLSAGFTNTASVSGASAAGSVSDSDDAVVVVITPDPSPETPSVPEPGTLLLLGLGLGGLLALSRRRIKR</sequence>
<evidence type="ECO:0000256" key="1">
    <source>
        <dbReference type="SAM" id="Phobius"/>
    </source>
</evidence>
<evidence type="ECO:0000313" key="3">
    <source>
        <dbReference type="EMBL" id="PID56922.1"/>
    </source>
</evidence>
<feature type="domain" description="Ice-binding protein C-terminal" evidence="2">
    <location>
        <begin position="72"/>
        <end position="95"/>
    </location>
</feature>
<protein>
    <recommendedName>
        <fullName evidence="2">Ice-binding protein C-terminal domain-containing protein</fullName>
    </recommendedName>
</protein>
<gene>
    <name evidence="3" type="ORF">CSB45_09705</name>
</gene>
<evidence type="ECO:0000313" key="4">
    <source>
        <dbReference type="Proteomes" id="UP000229740"/>
    </source>
</evidence>
<dbReference type="NCBIfam" id="TIGR02595">
    <property type="entry name" value="PEP_CTERM"/>
    <property type="match status" value="1"/>
</dbReference>
<comment type="caution">
    <text evidence="3">The sequence shown here is derived from an EMBL/GenBank/DDBJ whole genome shotgun (WGS) entry which is preliminary data.</text>
</comment>
<keyword evidence="1" id="KW-0472">Membrane</keyword>
<keyword evidence="1" id="KW-0812">Transmembrane</keyword>
<organism evidence="3 4">
    <name type="scientific">candidate division KSB3 bacterium</name>
    <dbReference type="NCBI Taxonomy" id="2044937"/>
    <lineage>
        <taxon>Bacteria</taxon>
        <taxon>candidate division KSB3</taxon>
    </lineage>
</organism>
<accession>A0A2G6E4Y0</accession>
<dbReference type="EMBL" id="PDPS01000030">
    <property type="protein sequence ID" value="PID56922.1"/>
    <property type="molecule type" value="Genomic_DNA"/>
</dbReference>
<evidence type="ECO:0000259" key="2">
    <source>
        <dbReference type="Pfam" id="PF07589"/>
    </source>
</evidence>
<proteinExistence type="predicted"/>
<reference evidence="3 4" key="1">
    <citation type="submission" date="2017-10" db="EMBL/GenBank/DDBJ databases">
        <title>Novel microbial diversity and functional potential in the marine mammal oral microbiome.</title>
        <authorList>
            <person name="Dudek N.K."/>
            <person name="Sun C.L."/>
            <person name="Burstein D."/>
            <person name="Kantor R.S."/>
            <person name="Aliaga Goltsman D.S."/>
            <person name="Bik E.M."/>
            <person name="Thomas B.C."/>
            <person name="Banfield J.F."/>
            <person name="Relman D.A."/>
        </authorList>
    </citation>
    <scope>NUCLEOTIDE SEQUENCE [LARGE SCALE GENOMIC DNA]</scope>
    <source>
        <strain evidence="3">DOLZORAL124_49_17</strain>
    </source>
</reference>
<dbReference type="Pfam" id="PF07589">
    <property type="entry name" value="PEP-CTERM"/>
    <property type="match status" value="1"/>
</dbReference>
<keyword evidence="1" id="KW-1133">Transmembrane helix</keyword>
<dbReference type="InterPro" id="IPR013424">
    <property type="entry name" value="Ice-binding_C"/>
</dbReference>
<name>A0A2G6E4Y0_9BACT</name>
<dbReference type="Proteomes" id="UP000229740">
    <property type="component" value="Unassembled WGS sequence"/>
</dbReference>